<evidence type="ECO:0000313" key="3">
    <source>
        <dbReference type="Proteomes" id="UP001293718"/>
    </source>
</evidence>
<name>A0ABU5IFE8_9BURK</name>
<feature type="domain" description="AAA" evidence="1">
    <location>
        <begin position="111"/>
        <end position="287"/>
    </location>
</feature>
<dbReference type="InterPro" id="IPR025669">
    <property type="entry name" value="AAA_dom"/>
</dbReference>
<comment type="caution">
    <text evidence="2">The sequence shown here is derived from an EMBL/GenBank/DDBJ whole genome shotgun (WGS) entry which is preliminary data.</text>
</comment>
<dbReference type="Gene3D" id="3.40.50.300">
    <property type="entry name" value="P-loop containing nucleotide triphosphate hydrolases"/>
    <property type="match status" value="1"/>
</dbReference>
<sequence>MDATLLEQPGLSLEDIDAQAERVQAVLSQVRSTMLSPTSRKEAPRFTASQLAELTGLGRNRFDARIKKGDLPGGTLSPSGARREFSLAEAREWVRATRAGDMRPQMATACTLCIGNFKGGVSKTTTAATLAQGLTLAGHRVLLIDCDPQGSLTTLFGILPDSEVAPEDTLLPLFNGDQDDVGYAIRPTYWDGIHLIAAAPVLFGAEFALPARQMNDQAFEFWRVMDLALDNARDAYDFIVIDTPPSLSYVTINALMAADGIVMPLPPSALDFASSAQFWNLFSDLTSTLVRARGGSKRFAFVDVLLTKVETTDASAILVKKWLSAAYADKLLQIEIPKTAAAIAGSAEFGTVYDQLKNAPSARTLKRATDAFDRLVDLIEDQAQMFWSNQTERLGSAQ</sequence>
<evidence type="ECO:0000313" key="2">
    <source>
        <dbReference type="EMBL" id="MDZ5457380.1"/>
    </source>
</evidence>
<dbReference type="Pfam" id="PF13614">
    <property type="entry name" value="AAA_31"/>
    <property type="match status" value="1"/>
</dbReference>
<dbReference type="Proteomes" id="UP001293718">
    <property type="component" value="Unassembled WGS sequence"/>
</dbReference>
<evidence type="ECO:0000259" key="1">
    <source>
        <dbReference type="Pfam" id="PF13614"/>
    </source>
</evidence>
<proteinExistence type="predicted"/>
<gene>
    <name evidence="2" type="ORF">SM757_12445</name>
</gene>
<dbReference type="EMBL" id="JAXOJX010000017">
    <property type="protein sequence ID" value="MDZ5457380.1"/>
    <property type="molecule type" value="Genomic_DNA"/>
</dbReference>
<keyword evidence="3" id="KW-1185">Reference proteome</keyword>
<dbReference type="SUPFAM" id="SSF52540">
    <property type="entry name" value="P-loop containing nucleoside triphosphate hydrolases"/>
    <property type="match status" value="1"/>
</dbReference>
<dbReference type="RefSeq" id="WP_322465699.1">
    <property type="nucleotide sequence ID" value="NZ_JAXOJX010000017.1"/>
</dbReference>
<dbReference type="CDD" id="cd02042">
    <property type="entry name" value="ParAB_family"/>
    <property type="match status" value="1"/>
</dbReference>
<dbReference type="PANTHER" id="PTHR13696">
    <property type="entry name" value="P-LOOP CONTAINING NUCLEOSIDE TRIPHOSPHATE HYDROLASE"/>
    <property type="match status" value="1"/>
</dbReference>
<dbReference type="PANTHER" id="PTHR13696:SF52">
    <property type="entry name" value="PARA FAMILY PROTEIN CT_582"/>
    <property type="match status" value="1"/>
</dbReference>
<dbReference type="InterPro" id="IPR050678">
    <property type="entry name" value="DNA_Partitioning_ATPase"/>
</dbReference>
<protein>
    <submittedName>
        <fullName evidence="2">AAA family ATPase</fullName>
    </submittedName>
</protein>
<dbReference type="InterPro" id="IPR027417">
    <property type="entry name" value="P-loop_NTPase"/>
</dbReference>
<organism evidence="2 3">
    <name type="scientific">Azohydromonas lata</name>
    <dbReference type="NCBI Taxonomy" id="45677"/>
    <lineage>
        <taxon>Bacteria</taxon>
        <taxon>Pseudomonadati</taxon>
        <taxon>Pseudomonadota</taxon>
        <taxon>Betaproteobacteria</taxon>
        <taxon>Burkholderiales</taxon>
        <taxon>Sphaerotilaceae</taxon>
        <taxon>Azohydromonas</taxon>
    </lineage>
</organism>
<reference evidence="2 3" key="1">
    <citation type="submission" date="2023-11" db="EMBL/GenBank/DDBJ databases">
        <title>Draft genome of Azohydromonas lata strain H1 (DSM1123), a polyhydroxyalkanoate producer.</title>
        <authorList>
            <person name="Traversa D."/>
            <person name="D'Addabbo P."/>
            <person name="Pazzani C."/>
            <person name="Manzari C."/>
            <person name="Chiara M."/>
            <person name="Scrascia M."/>
        </authorList>
    </citation>
    <scope>NUCLEOTIDE SEQUENCE [LARGE SCALE GENOMIC DNA]</scope>
    <source>
        <strain evidence="2 3">H1</strain>
    </source>
</reference>
<accession>A0ABU5IFE8</accession>